<dbReference type="SUPFAM" id="SSF55729">
    <property type="entry name" value="Acyl-CoA N-acyltransferases (Nat)"/>
    <property type="match status" value="2"/>
</dbReference>
<keyword evidence="2" id="KW-0808">Transferase</keyword>
<reference evidence="2 3" key="1">
    <citation type="submission" date="2009-02" db="EMBL/GenBank/DDBJ databases">
        <title>The Genome Sequence of Oxalobacter formigenes OXCC13.</title>
        <authorList>
            <consortium name="The Broad Institute Genome Sequencing Platform"/>
            <person name="Ward D."/>
            <person name="Young S.K."/>
            <person name="Kodira C.D."/>
            <person name="Zeng Q."/>
            <person name="Koehrsen M."/>
            <person name="Alvarado L."/>
            <person name="Berlin A."/>
            <person name="Borenstein D."/>
            <person name="Chen Z."/>
            <person name="Engels R."/>
            <person name="Freedman E."/>
            <person name="Gellesch M."/>
            <person name="Goldberg J."/>
            <person name="Griggs A."/>
            <person name="Gujja S."/>
            <person name="Heiman D."/>
            <person name="Hepburn T."/>
            <person name="Howarth C."/>
            <person name="Jen D."/>
            <person name="Larson L."/>
            <person name="Lewis B."/>
            <person name="Mehta T."/>
            <person name="Park D."/>
            <person name="Pearson M."/>
            <person name="Roberts A."/>
            <person name="Saif S."/>
            <person name="Shea T."/>
            <person name="Shenoy N."/>
            <person name="Sisk P."/>
            <person name="Stolte C."/>
            <person name="Sykes S."/>
            <person name="Walk T."/>
            <person name="White J."/>
            <person name="Yandava C."/>
            <person name="Allison M.J."/>
            <person name="Lander E."/>
            <person name="Nusbaum C."/>
            <person name="Galagan J."/>
            <person name="Birren B."/>
        </authorList>
    </citation>
    <scope>NUCLEOTIDE SEQUENCE [LARGE SCALE GENOMIC DNA]</scope>
    <source>
        <strain evidence="2 3">OXCC13</strain>
    </source>
</reference>
<gene>
    <name evidence="2" type="ORF">OFBG_00917</name>
</gene>
<evidence type="ECO:0000259" key="1">
    <source>
        <dbReference type="PROSITE" id="PS51186"/>
    </source>
</evidence>
<dbReference type="RefSeq" id="WP_005880657.1">
    <property type="nucleotide sequence ID" value="NZ_CP019430.1"/>
</dbReference>
<dbReference type="STRING" id="847.BRW83_1237"/>
<dbReference type="EMBL" id="GG658170">
    <property type="protein sequence ID" value="EEO29889.1"/>
    <property type="molecule type" value="Genomic_DNA"/>
</dbReference>
<dbReference type="Gene3D" id="3.40.630.30">
    <property type="match status" value="1"/>
</dbReference>
<dbReference type="InterPro" id="IPR016181">
    <property type="entry name" value="Acyl_CoA_acyltransferase"/>
</dbReference>
<accession>C3X9L3</accession>
<name>C3X9L3_OXAFO</name>
<keyword evidence="3" id="KW-1185">Reference proteome</keyword>
<protein>
    <submittedName>
        <fullName evidence="2">Acetyltransferase, GNAT family</fullName>
    </submittedName>
</protein>
<evidence type="ECO:0000313" key="2">
    <source>
        <dbReference type="EMBL" id="EEO29889.1"/>
    </source>
</evidence>
<feature type="domain" description="N-acetyltransferase" evidence="1">
    <location>
        <begin position="1"/>
        <end position="140"/>
    </location>
</feature>
<dbReference type="Pfam" id="PF00583">
    <property type="entry name" value="Acetyltransf_1"/>
    <property type="match status" value="1"/>
</dbReference>
<dbReference type="GO" id="GO:0016747">
    <property type="term" value="F:acyltransferase activity, transferring groups other than amino-acyl groups"/>
    <property type="evidence" value="ECO:0007669"/>
    <property type="project" value="InterPro"/>
</dbReference>
<dbReference type="HOGENOM" id="CLU_905682_0_0_4"/>
<dbReference type="GeneID" id="77135119"/>
<proteinExistence type="predicted"/>
<evidence type="ECO:0000313" key="3">
    <source>
        <dbReference type="Proteomes" id="UP000005089"/>
    </source>
</evidence>
<dbReference type="PROSITE" id="PS51186">
    <property type="entry name" value="GNAT"/>
    <property type="match status" value="1"/>
</dbReference>
<dbReference type="AlphaFoldDB" id="C3X9L3"/>
<dbReference type="Proteomes" id="UP000005089">
    <property type="component" value="Unassembled WGS sequence"/>
</dbReference>
<sequence>MPDIKRLNLITYLGRYLSIFPASVSLAQEVCRGEGKILLGAEMDGVPCGLLIADSQQDEKLLLEYIRINEDSLRMGIATALINACVELAPGRNLECHVTLVDEADLGLMRFLEKLGFEHVDSSDTVVIDRNGTTVRQWEDFMAAKGSGLIRRLEKKGLRVVSMAEAGKTVMSSLEKNLDGRFPDDMNPFFASHDILVDYSFIVLKGSEPLAYSIVVSDDGGKTAIVQFLATASDYVGSGVFFMCLASSISAFARGEQCSKVAYTVFEKNMEMRKIQEKYLAFKGQQFWRQFLFRKSGQFLAGAKLCG</sequence>
<organism evidence="2 3">
    <name type="scientific">Oxalobacter formigenes OXCC13</name>
    <dbReference type="NCBI Taxonomy" id="556269"/>
    <lineage>
        <taxon>Bacteria</taxon>
        <taxon>Pseudomonadati</taxon>
        <taxon>Pseudomonadota</taxon>
        <taxon>Betaproteobacteria</taxon>
        <taxon>Burkholderiales</taxon>
        <taxon>Oxalobacteraceae</taxon>
        <taxon>Oxalobacter</taxon>
    </lineage>
</organism>
<dbReference type="InterPro" id="IPR000182">
    <property type="entry name" value="GNAT_dom"/>
</dbReference>